<proteinExistence type="predicted"/>
<dbReference type="Proteomes" id="UP000289506">
    <property type="component" value="Plasmid 9"/>
</dbReference>
<gene>
    <name evidence="1" type="ORF">NCTC10142_00058</name>
</gene>
<evidence type="ECO:0000313" key="1">
    <source>
        <dbReference type="EMBL" id="VEU64318.1"/>
    </source>
</evidence>
<protein>
    <submittedName>
        <fullName evidence="1">Uncharacterized protein</fullName>
    </submittedName>
</protein>
<name>A0A449AH71_9BACT</name>
<dbReference type="AlphaFoldDB" id="A0A449AH71"/>
<reference evidence="1 2" key="1">
    <citation type="submission" date="2019-01" db="EMBL/GenBank/DDBJ databases">
        <authorList>
            <consortium name="Pathogen Informatics"/>
        </authorList>
    </citation>
    <scope>NUCLEOTIDE SEQUENCE [LARGE SCALE GENOMIC DNA]</scope>
    <source>
        <strain evidence="1 2">NCTC10142</strain>
        <plasmid evidence="2">9</plasmid>
    </source>
</reference>
<evidence type="ECO:0000313" key="2">
    <source>
        <dbReference type="Proteomes" id="UP000289506"/>
    </source>
</evidence>
<geneLocation type="plasmid" evidence="1 2">
    <name>9</name>
</geneLocation>
<organism evidence="1 2">
    <name type="scientific">Mycoplasmopsis cynos</name>
    <dbReference type="NCBI Taxonomy" id="171284"/>
    <lineage>
        <taxon>Bacteria</taxon>
        <taxon>Bacillati</taxon>
        <taxon>Mycoplasmatota</taxon>
        <taxon>Mycoplasmoidales</taxon>
        <taxon>Metamycoplasmataceae</taxon>
        <taxon>Mycoplasmopsis</taxon>
    </lineage>
</organism>
<keyword evidence="1" id="KW-0614">Plasmid</keyword>
<accession>A0A449AH71</accession>
<dbReference type="EMBL" id="LR214982">
    <property type="protein sequence ID" value="VEU64318.1"/>
    <property type="molecule type" value="Genomic_DNA"/>
</dbReference>
<sequence length="260" mass="30355">MDCYSCRICFFRWNTKTNYFLKPYIINNLGEIRKEIELVEKEYFYTLLKNNEIYSIWDGFDPGKVDNASWVRVALTKKGEILVLEAVEDIKAITKTDSRLQNCRALLKIIDESNKDIMQYLKNKNSFDDEEILTAETFNSVIACDNDIIIENLNAIASEMQLDNIYAVKANRRDTNKQAFGIVSRQNWEKFIFANGLIKLINSQGSKKLLENFTKQVIPDQELKRDESIFAEIYDLINAFEMACSFIYKNQYLIFQSKGE</sequence>